<evidence type="ECO:0000256" key="7">
    <source>
        <dbReference type="RuleBase" id="RU003435"/>
    </source>
</evidence>
<feature type="domain" description="Peptidase M3A/M3B catalytic" evidence="8">
    <location>
        <begin position="238"/>
        <end position="684"/>
    </location>
</feature>
<comment type="caution">
    <text evidence="9">The sequence shown here is derived from an EMBL/GenBank/DDBJ whole genome shotgun (WGS) entry which is preliminary data.</text>
</comment>
<keyword evidence="4 7" id="KW-0378">Hydrolase</keyword>
<dbReference type="Gene3D" id="1.10.1370.10">
    <property type="entry name" value="Neurolysin, domain 3"/>
    <property type="match status" value="1"/>
</dbReference>
<dbReference type="InterPro" id="IPR001567">
    <property type="entry name" value="Pept_M3A_M3B_dom"/>
</dbReference>
<dbReference type="RefSeq" id="WP_034832903.1">
    <property type="nucleotide sequence ID" value="NZ_JANX01000042.1"/>
</dbReference>
<dbReference type="GO" id="GO:0004180">
    <property type="term" value="F:carboxypeptidase activity"/>
    <property type="evidence" value="ECO:0007669"/>
    <property type="project" value="TreeGrafter"/>
</dbReference>
<evidence type="ECO:0000259" key="8">
    <source>
        <dbReference type="Pfam" id="PF01432"/>
    </source>
</evidence>
<accession>A0A0A0D907</accession>
<dbReference type="GO" id="GO:0005829">
    <property type="term" value="C:cytosol"/>
    <property type="evidence" value="ECO:0007669"/>
    <property type="project" value="TreeGrafter"/>
</dbReference>
<dbReference type="InterPro" id="IPR024079">
    <property type="entry name" value="MetalloPept_cat_dom_sf"/>
</dbReference>
<evidence type="ECO:0000256" key="2">
    <source>
        <dbReference type="ARBA" id="ARBA00022670"/>
    </source>
</evidence>
<keyword evidence="5 7" id="KW-0862">Zinc</keyword>
<protein>
    <submittedName>
        <fullName evidence="9">Peptidase M3</fullName>
    </submittedName>
</protein>
<proteinExistence type="inferred from homology"/>
<dbReference type="InterPro" id="IPR024077">
    <property type="entry name" value="Neurolysin/TOP_dom2"/>
</dbReference>
<comment type="cofactor">
    <cofactor evidence="7">
        <name>Zn(2+)</name>
        <dbReference type="ChEBI" id="CHEBI:29105"/>
    </cofactor>
    <text evidence="7">Binds 1 zinc ion.</text>
</comment>
<dbReference type="OrthoDB" id="9773538at2"/>
<evidence type="ECO:0000256" key="3">
    <source>
        <dbReference type="ARBA" id="ARBA00022723"/>
    </source>
</evidence>
<name>A0A0A0D907_9PROT</name>
<evidence type="ECO:0000256" key="5">
    <source>
        <dbReference type="ARBA" id="ARBA00022833"/>
    </source>
</evidence>
<reference evidence="9 10" key="1">
    <citation type="submission" date="2014-01" db="EMBL/GenBank/DDBJ databases">
        <title>Genome sequence determination for a cystic fibrosis isolate, Inquilinus limosus.</title>
        <authorList>
            <person name="Pino M."/>
            <person name="Di Conza J."/>
            <person name="Gutkind G."/>
        </authorList>
    </citation>
    <scope>NUCLEOTIDE SEQUENCE [LARGE SCALE GENOMIC DNA]</scope>
    <source>
        <strain evidence="9 10">MP06</strain>
    </source>
</reference>
<dbReference type="InterPro" id="IPR045090">
    <property type="entry name" value="Pept_M3A_M3B"/>
</dbReference>
<gene>
    <name evidence="9" type="ORF">P409_05850</name>
</gene>
<dbReference type="FunFam" id="3.40.390.10:FF:000009">
    <property type="entry name" value="Oligopeptidase A"/>
    <property type="match status" value="1"/>
</dbReference>
<evidence type="ECO:0000256" key="4">
    <source>
        <dbReference type="ARBA" id="ARBA00022801"/>
    </source>
</evidence>
<dbReference type="PANTHER" id="PTHR43660:SF1">
    <property type="entry name" value="DIPEPTIDYL CARBOXYPEPTIDASE"/>
    <property type="match status" value="1"/>
</dbReference>
<dbReference type="InterPro" id="IPR034005">
    <property type="entry name" value="M3A_DCP"/>
</dbReference>
<dbReference type="PANTHER" id="PTHR43660">
    <property type="entry name" value="DIPEPTIDYL CARBOXYPEPTIDASE"/>
    <property type="match status" value="1"/>
</dbReference>
<evidence type="ECO:0000313" key="10">
    <source>
        <dbReference type="Proteomes" id="UP000029995"/>
    </source>
</evidence>
<dbReference type="CDD" id="cd06456">
    <property type="entry name" value="M3A_DCP"/>
    <property type="match status" value="1"/>
</dbReference>
<evidence type="ECO:0000256" key="6">
    <source>
        <dbReference type="ARBA" id="ARBA00023049"/>
    </source>
</evidence>
<evidence type="ECO:0000313" key="9">
    <source>
        <dbReference type="EMBL" id="KGM35201.1"/>
    </source>
</evidence>
<dbReference type="GO" id="GO:0004222">
    <property type="term" value="F:metalloendopeptidase activity"/>
    <property type="evidence" value="ECO:0007669"/>
    <property type="project" value="InterPro"/>
</dbReference>
<dbReference type="EMBL" id="JANX01000042">
    <property type="protein sequence ID" value="KGM35201.1"/>
    <property type="molecule type" value="Genomic_DNA"/>
</dbReference>
<organism evidence="9 10">
    <name type="scientific">Inquilinus limosus MP06</name>
    <dbReference type="NCBI Taxonomy" id="1398085"/>
    <lineage>
        <taxon>Bacteria</taxon>
        <taxon>Pseudomonadati</taxon>
        <taxon>Pseudomonadota</taxon>
        <taxon>Alphaproteobacteria</taxon>
        <taxon>Rhodospirillales</taxon>
        <taxon>Rhodospirillaceae</taxon>
        <taxon>Inquilinus</taxon>
    </lineage>
</organism>
<keyword evidence="2 7" id="KW-0645">Protease</keyword>
<dbReference type="GO" id="GO:0046872">
    <property type="term" value="F:metal ion binding"/>
    <property type="evidence" value="ECO:0007669"/>
    <property type="project" value="UniProtKB-UniRule"/>
</dbReference>
<sequence length="688" mass="77587">MDSQANDTLDTGANPLIVPSPLQDQAVPFDRIEVAHYLPALDHAIAEAKGRIEEILANPAAPDFENTIVALEQAGQEVDRVSSVFYNQLSAKTSDELQALAADFGARSANFSSDVSLDPRVFARVKAVWDRRDSLGLSGEKARLLDDTYSGFVRNGALLSDNEKGELRSIDERLAKLTPDFQHNVLKATNAFTLWIEDEADLAGLPEGAVKAAKLAAEERDRAEAWVFTLDAPSYVPFMTYADRRELREQLWRAFNARAFGGEFDNQPLVKEIAALRFQRAKLLGYPTHAAFVLEKRMAETPAAVGAFLDRLLTASKPAAERDLADIQAHAKSLGGPEPLQPWDVGYYSEKLKQHRFDFDEEALRPYFPLQQVINGVFEHCRRLYGLVFRPSEAYPVWHPDVKAYEVYDEAEDRYVGLFYADFFPRASKRNGAWMTTYRDQGLYRDGIKRPHVAIVCNFTKPTADRPSLLSYDEVRTFFHEMGHALHGLLSRCTYRSLGGTNVYWDFVELPSQIFENWVQEKDGLDLFAKHYRTGEPMPADLVQKIRDSARFMAGWQSLRQTSFAMLDMAWHDGDPTAIGSVPEFERAATARAQVLPPIPEANTSSGFSHIFGGGYAAGYYSYKWAEVLDADAFELFREKGLFDPETAKSFKENVLERGGTEHPMELYKRFRGREPDPDALLRRDGLM</sequence>
<dbReference type="Proteomes" id="UP000029995">
    <property type="component" value="Unassembled WGS sequence"/>
</dbReference>
<dbReference type="GO" id="GO:0006508">
    <property type="term" value="P:proteolysis"/>
    <property type="evidence" value="ECO:0007669"/>
    <property type="project" value="UniProtKB-KW"/>
</dbReference>
<dbReference type="Pfam" id="PF01432">
    <property type="entry name" value="Peptidase_M3"/>
    <property type="match status" value="1"/>
</dbReference>
<dbReference type="Gene3D" id="3.40.390.10">
    <property type="entry name" value="Collagenase (Catalytic Domain)"/>
    <property type="match status" value="1"/>
</dbReference>
<keyword evidence="3 7" id="KW-0479">Metal-binding</keyword>
<dbReference type="SUPFAM" id="SSF55486">
    <property type="entry name" value="Metalloproteases ('zincins'), catalytic domain"/>
    <property type="match status" value="1"/>
</dbReference>
<dbReference type="AlphaFoldDB" id="A0A0A0D907"/>
<keyword evidence="6 7" id="KW-0482">Metalloprotease</keyword>
<evidence type="ECO:0000256" key="1">
    <source>
        <dbReference type="ARBA" id="ARBA00006040"/>
    </source>
</evidence>
<comment type="similarity">
    <text evidence="1 7">Belongs to the peptidase M3 family.</text>
</comment>